<dbReference type="InterPro" id="IPR025404">
    <property type="entry name" value="DUF4130"/>
</dbReference>
<dbReference type="Proteomes" id="UP001232493">
    <property type="component" value="Chromosome"/>
</dbReference>
<protein>
    <submittedName>
        <fullName evidence="2">TIGR03915 family putative DNA repair protein</fullName>
    </submittedName>
</protein>
<sequence length="247" mass="29914">MKIVLYDGSFQGLLTIIFNTYNEKKIPDMIFRQYNPSIFNIIDNIKTDYKKAAIVSEFIIRKLNKIILKNIYLAYLSEIENIEVDIIKYFNLSLKINSNAELHIEKDYIIRIKNAISKVINEKHKFLGLIRFRKLANVILYAPFEPDHNIITLLSKHFINRYPNNKWIIHDIKRNLILSYDKKVELFKISEFDNDFYLKEENLSYEEISFQNLWKTYFNNTTITERKNKKLQRQYMPTRYWKYLIEI</sequence>
<dbReference type="Pfam" id="PF13566">
    <property type="entry name" value="DUF4130"/>
    <property type="match status" value="1"/>
</dbReference>
<feature type="domain" description="DUF4130" evidence="1">
    <location>
        <begin position="84"/>
        <end position="246"/>
    </location>
</feature>
<gene>
    <name evidence="2" type="ORF">JRV97_10005</name>
</gene>
<dbReference type="InterPro" id="IPR023875">
    <property type="entry name" value="DNA_repair_put"/>
</dbReference>
<proteinExistence type="predicted"/>
<evidence type="ECO:0000313" key="2">
    <source>
        <dbReference type="EMBL" id="WGS64683.1"/>
    </source>
</evidence>
<evidence type="ECO:0000259" key="1">
    <source>
        <dbReference type="Pfam" id="PF13566"/>
    </source>
</evidence>
<dbReference type="EMBL" id="CP069362">
    <property type="protein sequence ID" value="WGS64683.1"/>
    <property type="molecule type" value="Genomic_DNA"/>
</dbReference>
<dbReference type="NCBIfam" id="TIGR03915">
    <property type="entry name" value="SAM_7_link_chp"/>
    <property type="match status" value="1"/>
</dbReference>
<keyword evidence="3" id="KW-1185">Reference proteome</keyword>
<organism evidence="2 3">
    <name type="scientific">Marinitoga aeolica</name>
    <dbReference type="NCBI Taxonomy" id="2809031"/>
    <lineage>
        <taxon>Bacteria</taxon>
        <taxon>Thermotogati</taxon>
        <taxon>Thermotogota</taxon>
        <taxon>Thermotogae</taxon>
        <taxon>Petrotogales</taxon>
        <taxon>Petrotogaceae</taxon>
        <taxon>Marinitoga</taxon>
    </lineage>
</organism>
<reference evidence="2 3" key="1">
    <citation type="submission" date="2021-02" db="EMBL/GenBank/DDBJ databases">
        <title>Characterization of Marinitoga sp. nov. str. BP5-C20A.</title>
        <authorList>
            <person name="Erauso G."/>
            <person name="Postec A."/>
        </authorList>
    </citation>
    <scope>NUCLEOTIDE SEQUENCE [LARGE SCALE GENOMIC DNA]</scope>
    <source>
        <strain evidence="2 3">BP5-C20A</strain>
    </source>
</reference>
<accession>A0ABY8PPX2</accession>
<dbReference type="RefSeq" id="WP_280998525.1">
    <property type="nucleotide sequence ID" value="NZ_CP069362.1"/>
</dbReference>
<evidence type="ECO:0000313" key="3">
    <source>
        <dbReference type="Proteomes" id="UP001232493"/>
    </source>
</evidence>
<name>A0ABY8PPX2_9BACT</name>